<gene>
    <name evidence="1" type="ORF">NDU88_005008</name>
</gene>
<accession>A0AAV7WTK4</accession>
<comment type="caution">
    <text evidence="1">The sequence shown here is derived from an EMBL/GenBank/DDBJ whole genome shotgun (WGS) entry which is preliminary data.</text>
</comment>
<keyword evidence="2" id="KW-1185">Reference proteome</keyword>
<reference evidence="1" key="1">
    <citation type="journal article" date="2022" name="bioRxiv">
        <title>Sequencing and chromosome-scale assembly of the giantPleurodeles waltlgenome.</title>
        <authorList>
            <person name="Brown T."/>
            <person name="Elewa A."/>
            <person name="Iarovenko S."/>
            <person name="Subramanian E."/>
            <person name="Araus A.J."/>
            <person name="Petzold A."/>
            <person name="Susuki M."/>
            <person name="Suzuki K.-i.T."/>
            <person name="Hayashi T."/>
            <person name="Toyoda A."/>
            <person name="Oliveira C."/>
            <person name="Osipova E."/>
            <person name="Leigh N.D."/>
            <person name="Simon A."/>
            <person name="Yun M.H."/>
        </authorList>
    </citation>
    <scope>NUCLEOTIDE SEQUENCE</scope>
    <source>
        <strain evidence="1">20211129_DDA</strain>
        <tissue evidence="1">Liver</tissue>
    </source>
</reference>
<protein>
    <submittedName>
        <fullName evidence="1">Uncharacterized protein</fullName>
    </submittedName>
</protein>
<name>A0AAV7WTK4_PLEWA</name>
<dbReference type="EMBL" id="JANPWB010000001">
    <property type="protein sequence ID" value="KAJ1217414.1"/>
    <property type="molecule type" value="Genomic_DNA"/>
</dbReference>
<organism evidence="1 2">
    <name type="scientific">Pleurodeles waltl</name>
    <name type="common">Iberian ribbed newt</name>
    <dbReference type="NCBI Taxonomy" id="8319"/>
    <lineage>
        <taxon>Eukaryota</taxon>
        <taxon>Metazoa</taxon>
        <taxon>Chordata</taxon>
        <taxon>Craniata</taxon>
        <taxon>Vertebrata</taxon>
        <taxon>Euteleostomi</taxon>
        <taxon>Amphibia</taxon>
        <taxon>Batrachia</taxon>
        <taxon>Caudata</taxon>
        <taxon>Salamandroidea</taxon>
        <taxon>Salamandridae</taxon>
        <taxon>Pleurodelinae</taxon>
        <taxon>Pleurodeles</taxon>
    </lineage>
</organism>
<proteinExistence type="predicted"/>
<dbReference type="AlphaFoldDB" id="A0AAV7WTK4"/>
<dbReference type="Proteomes" id="UP001066276">
    <property type="component" value="Chromosome 1_1"/>
</dbReference>
<evidence type="ECO:0000313" key="2">
    <source>
        <dbReference type="Proteomes" id="UP001066276"/>
    </source>
</evidence>
<sequence length="67" mass="7389">MKVLRKTIRGFLGPIGSFASASPATKIHYEKPLGGLPHSNRIVRNIQRETPYSASLATRLRGGFRIP</sequence>
<evidence type="ECO:0000313" key="1">
    <source>
        <dbReference type="EMBL" id="KAJ1217414.1"/>
    </source>
</evidence>